<dbReference type="InterPro" id="IPR013087">
    <property type="entry name" value="Znf_C2H2_type"/>
</dbReference>
<protein>
    <submittedName>
        <fullName evidence="7">ZN337 protein</fullName>
    </submittedName>
</protein>
<organism evidence="7 8">
    <name type="scientific">Geococcyx californianus</name>
    <name type="common">Greater roadrunner</name>
    <name type="synonym">Saurothera californiana</name>
    <dbReference type="NCBI Taxonomy" id="8947"/>
    <lineage>
        <taxon>Eukaryota</taxon>
        <taxon>Metazoa</taxon>
        <taxon>Chordata</taxon>
        <taxon>Craniata</taxon>
        <taxon>Vertebrata</taxon>
        <taxon>Euteleostomi</taxon>
        <taxon>Archelosauria</taxon>
        <taxon>Archosauria</taxon>
        <taxon>Dinosauria</taxon>
        <taxon>Saurischia</taxon>
        <taxon>Theropoda</taxon>
        <taxon>Coelurosauria</taxon>
        <taxon>Aves</taxon>
        <taxon>Neognathae</taxon>
        <taxon>Neoaves</taxon>
        <taxon>Otidimorphae</taxon>
        <taxon>Cuculiformes</taxon>
        <taxon>Neomorphidae</taxon>
        <taxon>Geococcyx</taxon>
    </lineage>
</organism>
<name>A0A7K4JR29_GEOCA</name>
<dbReference type="PROSITE" id="PS50157">
    <property type="entry name" value="ZINC_FINGER_C2H2_2"/>
    <property type="match status" value="1"/>
</dbReference>
<dbReference type="Pfam" id="PF00096">
    <property type="entry name" value="zf-C2H2"/>
    <property type="match status" value="1"/>
</dbReference>
<proteinExistence type="predicted"/>
<feature type="non-terminal residue" evidence="7">
    <location>
        <position position="56"/>
    </location>
</feature>
<dbReference type="PANTHER" id="PTHR23226:SF377">
    <property type="entry name" value="ZINC FINGER AND SCAN DOMAIN-CONTAINING PROTEIN 20"/>
    <property type="match status" value="1"/>
</dbReference>
<dbReference type="EMBL" id="VWPV01049721">
    <property type="protein sequence ID" value="NWH67782.1"/>
    <property type="molecule type" value="Genomic_DNA"/>
</dbReference>
<evidence type="ECO:0000313" key="7">
    <source>
        <dbReference type="EMBL" id="NWH67782.1"/>
    </source>
</evidence>
<dbReference type="SUPFAM" id="SSF57667">
    <property type="entry name" value="beta-beta-alpha zinc fingers"/>
    <property type="match status" value="1"/>
</dbReference>
<evidence type="ECO:0000256" key="4">
    <source>
        <dbReference type="ARBA" id="ARBA00022833"/>
    </source>
</evidence>
<dbReference type="Gene3D" id="3.30.160.60">
    <property type="entry name" value="Classic Zinc Finger"/>
    <property type="match status" value="2"/>
</dbReference>
<evidence type="ECO:0000259" key="6">
    <source>
        <dbReference type="PROSITE" id="PS50157"/>
    </source>
</evidence>
<keyword evidence="4" id="KW-0862">Zinc</keyword>
<dbReference type="GO" id="GO:0008270">
    <property type="term" value="F:zinc ion binding"/>
    <property type="evidence" value="ECO:0007669"/>
    <property type="project" value="UniProtKB-KW"/>
</dbReference>
<dbReference type="PANTHER" id="PTHR23226">
    <property type="entry name" value="ZINC FINGER AND SCAN DOMAIN-CONTAINING"/>
    <property type="match status" value="1"/>
</dbReference>
<dbReference type="GO" id="GO:0000978">
    <property type="term" value="F:RNA polymerase II cis-regulatory region sequence-specific DNA binding"/>
    <property type="evidence" value="ECO:0007669"/>
    <property type="project" value="TreeGrafter"/>
</dbReference>
<evidence type="ECO:0000256" key="2">
    <source>
        <dbReference type="ARBA" id="ARBA00022737"/>
    </source>
</evidence>
<keyword evidence="1" id="KW-0479">Metal-binding</keyword>
<keyword evidence="2" id="KW-0677">Repeat</keyword>
<dbReference type="FunFam" id="3.30.160.60:FF:001857">
    <property type="entry name" value="Uncharacterized protein"/>
    <property type="match status" value="1"/>
</dbReference>
<dbReference type="AlphaFoldDB" id="A0A7K4JR29"/>
<evidence type="ECO:0000256" key="5">
    <source>
        <dbReference type="PROSITE-ProRule" id="PRU00042"/>
    </source>
</evidence>
<feature type="domain" description="C2H2-type" evidence="6">
    <location>
        <begin position="21"/>
        <end position="48"/>
    </location>
</feature>
<comment type="caution">
    <text evidence="7">The sequence shown here is derived from an EMBL/GenBank/DDBJ whole genome shotgun (WGS) entry which is preliminary data.</text>
</comment>
<feature type="non-terminal residue" evidence="7">
    <location>
        <position position="1"/>
    </location>
</feature>
<evidence type="ECO:0000313" key="8">
    <source>
        <dbReference type="Proteomes" id="UP000531151"/>
    </source>
</evidence>
<dbReference type="GO" id="GO:0000981">
    <property type="term" value="F:DNA-binding transcription factor activity, RNA polymerase II-specific"/>
    <property type="evidence" value="ECO:0007669"/>
    <property type="project" value="TreeGrafter"/>
</dbReference>
<evidence type="ECO:0000256" key="3">
    <source>
        <dbReference type="ARBA" id="ARBA00022771"/>
    </source>
</evidence>
<keyword evidence="3 5" id="KW-0863">Zinc-finger</keyword>
<reference evidence="7 8" key="1">
    <citation type="submission" date="2019-09" db="EMBL/GenBank/DDBJ databases">
        <title>Bird 10,000 Genomes (B10K) Project - Family phase.</title>
        <authorList>
            <person name="Zhang G."/>
        </authorList>
    </citation>
    <scope>NUCLEOTIDE SEQUENCE [LARGE SCALE GENOMIC DNA]</scope>
    <source>
        <strain evidence="7">B10K-CU-031-07</strain>
        <tissue evidence="7">Muscle</tissue>
    </source>
</reference>
<gene>
    <name evidence="7" type="primary">Znf337</name>
    <name evidence="7" type="ORF">GEOCAL_R12017</name>
</gene>
<evidence type="ECO:0000256" key="1">
    <source>
        <dbReference type="ARBA" id="ARBA00022723"/>
    </source>
</evidence>
<sequence>SFSQKGSLLRHQCIHWIKRPFACMNCEKNFRDKRTLIGHQHIHTGEQPFACGHWMR</sequence>
<dbReference type="OrthoDB" id="6077919at2759"/>
<dbReference type="Proteomes" id="UP000531151">
    <property type="component" value="Unassembled WGS sequence"/>
</dbReference>
<accession>A0A7K4JR29</accession>
<dbReference type="InterPro" id="IPR036236">
    <property type="entry name" value="Znf_C2H2_sf"/>
</dbReference>
<keyword evidence="8" id="KW-1185">Reference proteome</keyword>
<dbReference type="PROSITE" id="PS00028">
    <property type="entry name" value="ZINC_FINGER_C2H2_1"/>
    <property type="match status" value="1"/>
</dbReference>